<proteinExistence type="inferred from homology"/>
<dbReference type="InterPro" id="IPR027417">
    <property type="entry name" value="P-loop_NTPase"/>
</dbReference>
<evidence type="ECO:0000256" key="6">
    <source>
        <dbReference type="ARBA" id="ARBA00074192"/>
    </source>
</evidence>
<evidence type="ECO:0000256" key="7">
    <source>
        <dbReference type="ARBA" id="ARBA00075625"/>
    </source>
</evidence>
<feature type="compositionally biased region" description="Basic and acidic residues" evidence="9">
    <location>
        <begin position="1"/>
        <end position="11"/>
    </location>
</feature>
<organism evidence="11">
    <name type="scientific">Timema cristinae</name>
    <name type="common">Walking stick</name>
    <dbReference type="NCBI Taxonomy" id="61476"/>
    <lineage>
        <taxon>Eukaryota</taxon>
        <taxon>Metazoa</taxon>
        <taxon>Ecdysozoa</taxon>
        <taxon>Arthropoda</taxon>
        <taxon>Hexapoda</taxon>
        <taxon>Insecta</taxon>
        <taxon>Pterygota</taxon>
        <taxon>Neoptera</taxon>
        <taxon>Polyneoptera</taxon>
        <taxon>Phasmatodea</taxon>
        <taxon>Timematodea</taxon>
        <taxon>Timematoidea</taxon>
        <taxon>Timematidae</taxon>
        <taxon>Timema</taxon>
    </lineage>
</organism>
<dbReference type="InterPro" id="IPR036427">
    <property type="entry name" value="Bromodomain-like_sf"/>
</dbReference>
<gene>
    <name evidence="11" type="ORF">TCEB3V08_LOCUS3321</name>
</gene>
<evidence type="ECO:0000256" key="5">
    <source>
        <dbReference type="ARBA" id="ARBA00057193"/>
    </source>
</evidence>
<comment type="function">
    <text evidence="5">Thought to form a complex that enhances transcription from repetitive DNA sequences by modulating chromatin structure.</text>
</comment>
<dbReference type="GO" id="GO:0005524">
    <property type="term" value="F:ATP binding"/>
    <property type="evidence" value="ECO:0007669"/>
    <property type="project" value="UniProtKB-KW"/>
</dbReference>
<dbReference type="GO" id="GO:0006334">
    <property type="term" value="P:nucleosome assembly"/>
    <property type="evidence" value="ECO:0007669"/>
    <property type="project" value="TreeGrafter"/>
</dbReference>
<evidence type="ECO:0000256" key="3">
    <source>
        <dbReference type="ARBA" id="ARBA00022840"/>
    </source>
</evidence>
<dbReference type="InterPro" id="IPR001487">
    <property type="entry name" value="Bromodomain"/>
</dbReference>
<dbReference type="Gene3D" id="1.10.8.60">
    <property type="match status" value="1"/>
</dbReference>
<feature type="region of interest" description="Disordered" evidence="9">
    <location>
        <begin position="308"/>
        <end position="364"/>
    </location>
</feature>
<dbReference type="GO" id="GO:0006337">
    <property type="term" value="P:nucleosome disassembly"/>
    <property type="evidence" value="ECO:0007669"/>
    <property type="project" value="TreeGrafter"/>
</dbReference>
<dbReference type="PANTHER" id="PTHR23069:SF0">
    <property type="entry name" value="TAT-BINDING HOMOLOG 7"/>
    <property type="match status" value="1"/>
</dbReference>
<feature type="compositionally biased region" description="Basic and acidic residues" evidence="9">
    <location>
        <begin position="79"/>
        <end position="90"/>
    </location>
</feature>
<evidence type="ECO:0000256" key="9">
    <source>
        <dbReference type="SAM" id="MobiDB-lite"/>
    </source>
</evidence>
<keyword evidence="2" id="KW-0547">Nucleotide-binding</keyword>
<evidence type="ECO:0000313" key="11">
    <source>
        <dbReference type="EMBL" id="CAD7395801.1"/>
    </source>
</evidence>
<accession>A0A7R9CH94</accession>
<feature type="compositionally biased region" description="Polar residues" evidence="9">
    <location>
        <begin position="64"/>
        <end position="78"/>
    </location>
</feature>
<evidence type="ECO:0000259" key="10">
    <source>
        <dbReference type="PROSITE" id="PS50014"/>
    </source>
</evidence>
<dbReference type="Gene3D" id="1.20.920.10">
    <property type="entry name" value="Bromodomain-like"/>
    <property type="match status" value="1"/>
</dbReference>
<dbReference type="PROSITE" id="PS00633">
    <property type="entry name" value="BROMODOMAIN_1"/>
    <property type="match status" value="1"/>
</dbReference>
<name>A0A7R9CH94_TIMCR</name>
<dbReference type="SMART" id="SM00297">
    <property type="entry name" value="BROMO"/>
    <property type="match status" value="1"/>
</dbReference>
<dbReference type="SUPFAM" id="SSF52540">
    <property type="entry name" value="P-loop containing nucleoside triphosphate hydrolases"/>
    <property type="match status" value="1"/>
</dbReference>
<dbReference type="Gene3D" id="3.40.50.300">
    <property type="entry name" value="P-loop containing nucleotide triphosphate hydrolases"/>
    <property type="match status" value="1"/>
</dbReference>
<dbReference type="GO" id="GO:0016887">
    <property type="term" value="F:ATP hydrolysis activity"/>
    <property type="evidence" value="ECO:0007669"/>
    <property type="project" value="InterPro"/>
</dbReference>
<dbReference type="Pfam" id="PF00004">
    <property type="entry name" value="AAA"/>
    <property type="match status" value="1"/>
</dbReference>
<feature type="region of interest" description="Disordered" evidence="9">
    <location>
        <begin position="268"/>
        <end position="291"/>
    </location>
</feature>
<keyword evidence="3" id="KW-0067">ATP-binding</keyword>
<dbReference type="GO" id="GO:0045815">
    <property type="term" value="P:transcription initiation-coupled chromatin remodeling"/>
    <property type="evidence" value="ECO:0007669"/>
    <property type="project" value="TreeGrafter"/>
</dbReference>
<dbReference type="GO" id="GO:0003682">
    <property type="term" value="F:chromatin binding"/>
    <property type="evidence" value="ECO:0007669"/>
    <property type="project" value="TreeGrafter"/>
</dbReference>
<dbReference type="InterPro" id="IPR018359">
    <property type="entry name" value="Bromodomain_CS"/>
</dbReference>
<reference evidence="11" key="1">
    <citation type="submission" date="2020-11" db="EMBL/GenBank/DDBJ databases">
        <authorList>
            <person name="Tran Van P."/>
        </authorList>
    </citation>
    <scope>NUCLEOTIDE SEQUENCE</scope>
</reference>
<evidence type="ECO:0000256" key="2">
    <source>
        <dbReference type="ARBA" id="ARBA00022741"/>
    </source>
</evidence>
<feature type="region of interest" description="Disordered" evidence="9">
    <location>
        <begin position="146"/>
        <end position="179"/>
    </location>
</feature>
<dbReference type="FunFam" id="1.10.8.60:FF:000016">
    <property type="entry name" value="ATPase family AAA domain-containing protein 2B"/>
    <property type="match status" value="1"/>
</dbReference>
<feature type="compositionally biased region" description="Basic residues" evidence="9">
    <location>
        <begin position="146"/>
        <end position="155"/>
    </location>
</feature>
<dbReference type="InterPro" id="IPR041569">
    <property type="entry name" value="AAA_lid_3"/>
</dbReference>
<dbReference type="PROSITE" id="PS00674">
    <property type="entry name" value="AAA"/>
    <property type="match status" value="1"/>
</dbReference>
<feature type="compositionally biased region" description="Polar residues" evidence="9">
    <location>
        <begin position="433"/>
        <end position="445"/>
    </location>
</feature>
<dbReference type="PROSITE" id="PS50014">
    <property type="entry name" value="BROMODOMAIN_2"/>
    <property type="match status" value="1"/>
</dbReference>
<feature type="region of interest" description="Disordered" evidence="9">
    <location>
        <begin position="1137"/>
        <end position="1159"/>
    </location>
</feature>
<dbReference type="InterPro" id="IPR045199">
    <property type="entry name" value="ATAD2-like"/>
</dbReference>
<evidence type="ECO:0000256" key="8">
    <source>
        <dbReference type="PROSITE-ProRule" id="PRU00035"/>
    </source>
</evidence>
<protein>
    <recommendedName>
        <fullName evidence="6">Tat-binding homolog 7</fullName>
    </recommendedName>
    <alternativeName>
        <fullName evidence="7">Lin-48 expression abnormal protein 1</fullName>
    </alternativeName>
</protein>
<evidence type="ECO:0000256" key="1">
    <source>
        <dbReference type="ARBA" id="ARBA00006914"/>
    </source>
</evidence>
<keyword evidence="4 8" id="KW-0103">Bromodomain</keyword>
<dbReference type="InterPro" id="IPR003593">
    <property type="entry name" value="AAA+_ATPase"/>
</dbReference>
<dbReference type="SMART" id="SM00382">
    <property type="entry name" value="AAA"/>
    <property type="match status" value="1"/>
</dbReference>
<dbReference type="GO" id="GO:0005634">
    <property type="term" value="C:nucleus"/>
    <property type="evidence" value="ECO:0007669"/>
    <property type="project" value="TreeGrafter"/>
</dbReference>
<dbReference type="CDD" id="cd05528">
    <property type="entry name" value="Bromo_AAA"/>
    <property type="match status" value="1"/>
</dbReference>
<dbReference type="InterPro" id="IPR003959">
    <property type="entry name" value="ATPase_AAA_core"/>
</dbReference>
<evidence type="ECO:0000256" key="4">
    <source>
        <dbReference type="ARBA" id="ARBA00023117"/>
    </source>
</evidence>
<dbReference type="PRINTS" id="PR00503">
    <property type="entry name" value="BROMODOMAIN"/>
</dbReference>
<dbReference type="InterPro" id="IPR003960">
    <property type="entry name" value="ATPase_AAA_CS"/>
</dbReference>
<feature type="region of interest" description="Disordered" evidence="9">
    <location>
        <begin position="1"/>
        <end position="49"/>
    </location>
</feature>
<comment type="similarity">
    <text evidence="1">Belongs to the AAA ATPase family.</text>
</comment>
<feature type="region of interest" description="Disordered" evidence="9">
    <location>
        <begin position="400"/>
        <end position="451"/>
    </location>
</feature>
<feature type="compositionally biased region" description="Basic and acidic residues" evidence="9">
    <location>
        <begin position="33"/>
        <end position="45"/>
    </location>
</feature>
<dbReference type="FunFam" id="3.40.50.300:FF:000061">
    <property type="entry name" value="ATPase family, AAA domain-containing 2"/>
    <property type="match status" value="1"/>
</dbReference>
<dbReference type="EMBL" id="OC317264">
    <property type="protein sequence ID" value="CAD7395801.1"/>
    <property type="molecule type" value="Genomic_DNA"/>
</dbReference>
<dbReference type="Pfam" id="PF17862">
    <property type="entry name" value="AAA_lid_3"/>
    <property type="match status" value="1"/>
</dbReference>
<feature type="compositionally biased region" description="Low complexity" evidence="9">
    <location>
        <begin position="332"/>
        <end position="341"/>
    </location>
</feature>
<feature type="region of interest" description="Disordered" evidence="9">
    <location>
        <begin position="64"/>
        <end position="94"/>
    </location>
</feature>
<dbReference type="SUPFAM" id="SSF47370">
    <property type="entry name" value="Bromodomain"/>
    <property type="match status" value="1"/>
</dbReference>
<dbReference type="PANTHER" id="PTHR23069">
    <property type="entry name" value="AAA DOMAIN-CONTAINING"/>
    <property type="match status" value="1"/>
</dbReference>
<dbReference type="Pfam" id="PF00439">
    <property type="entry name" value="Bromodomain"/>
    <property type="match status" value="1"/>
</dbReference>
<sequence length="1430" mass="162812">MVKTRRGEVNQHIKPNMPVKDSCSVKGEIASVEDNRRRRPVKEDSFTPQSVWGRELRNRFVFSSNERSRSSGDNTLRSRYSEQDTGEGLRRRNIRSCRMPVSMDERGRVYEEDEMMEESDDLGMFDDGDDENDDIFSPIKRRERVCPRSRRRVRSSGRDARTHSHPARAMEREDGELDEEMEEAVDCRRTFKQEVIELHMNGHDSSAEKPEGDGVRRSTRQRKLLYDNFNTSWILGTQTLRGYPMFMTNKDVSGGVVHKKDLAGACEPVEQDSKENLKKRHHLDELDPPAVPVDNSFEDMYSRVKRPRRPRILFSAQQSKARPRKLMDGTYDEASGSSSDSSSEDGAVDSREDGVRRQKYHLRKTKPIVNRFQANVDPPRRSNRILRSVLCNSIRRHRLRNVRKMSSSSSTSDDEHFDRKKGNKNRNRCMPINFTSADLPSSSHTRSGDRKQMATTLADVDPMELDRNILFKHVGGLESHIQCLKEMVVFPILYREVFEKFHINPPKGVLFHGPPGTGKTLIARALANECSKGDRRVSFFMRKGADCLSKWVGESERQLRLLFDQAYQMRPSIIFFDEIDGLAPVRSTKQDQIHASIVSTLLALMDGIDNRGEIIVIGATNRIDAIDPALRRPGRFDRELYFPLPAKKERHEILRIHVDQWDEPPSPLLLSQLAEQAVGYCGSDLRALCTEAVIQALKRRYPQIYDSNQRLLLDPKAVKVEQMDFGRAKCNIVPSSHRASHTPARKLSDMVEPLIKNSLNSLVFILAESFPCGVSSSPCSKVGNFISRPVQHARLLLSGYTAAQGQSSYLGPALLHHMEHVAVHRLDLATLYEVSGRTPEEACIQVFHEVCRNLPAIIYVPKISQWWQLAPESVHAIFLAQLQNLDPGLPILLLGTSDVPYNTLPSQVCSLFSEYRGEVFMLQDPQASEREAFFFPLLNIEATRPPKMIRKKKPMEALPIAPPPEPPKLSEQELRDLYEKEEDSLSELRIFLRQICAKLARNRQFFMFTKPVDINEVPDYLSIVNEPMDLETMMTKIDLHRYSSAKEFLDDVDLLCRNALAYNPDKDPADKLIRHRACSLRDTAYTLIKAEMNSDFEEKCQEISRSRKKRSISPSRFAPEFLRTNILTTSYKEIAVPQTDSPSKDPAMLPSKERGTHSLPQATINGALSGVKKSGWKYNGEPCRTKKRKSSFWARGELGCRKKKVTPRRVVSISPENNSLSTISPKENGLETDALIETDKNAYITQNGFKTSPEVEDPLKIHSGYVNGKHLNVTNIPGSRKTRSGVLKEEPDQVLDIPTNDLEGRLKSSLSDYGGDSNVDEVDLKSGETSQGNYEVVNHCNRGGEIQTEVRQSVEVDRSELKHLLTQAVKITKKCPVEMLVELYVQLSKVVAKYSNKWNRTTLPQDLEKEMLRFQQYSNANRSTANQYDL</sequence>
<dbReference type="GO" id="GO:0042393">
    <property type="term" value="F:histone binding"/>
    <property type="evidence" value="ECO:0007669"/>
    <property type="project" value="TreeGrafter"/>
</dbReference>
<feature type="compositionally biased region" description="Basic and acidic residues" evidence="9">
    <location>
        <begin position="156"/>
        <end position="172"/>
    </location>
</feature>
<feature type="domain" description="Bromo" evidence="10">
    <location>
        <begin position="1000"/>
        <end position="1070"/>
    </location>
</feature>